<dbReference type="SUPFAM" id="SSF56935">
    <property type="entry name" value="Porins"/>
    <property type="match status" value="1"/>
</dbReference>
<evidence type="ECO:0000256" key="1">
    <source>
        <dbReference type="ARBA" id="ARBA00004571"/>
    </source>
</evidence>
<dbReference type="PROSITE" id="PS52016">
    <property type="entry name" value="TONB_DEPENDENT_REC_3"/>
    <property type="match status" value="1"/>
</dbReference>
<feature type="signal peptide" evidence="10">
    <location>
        <begin position="1"/>
        <end position="29"/>
    </location>
</feature>
<keyword evidence="10" id="KW-0732">Signal</keyword>
<comment type="similarity">
    <text evidence="8 9">Belongs to the TonB-dependent receptor family.</text>
</comment>
<sequence length="915" mass="100866">MLANNFKKSLLAVNVSIALGAGFSGVVVAEESQSQNQVQENVEVIEVRGLRASNKENINTKRFATAVVDAVSAEDIGKFPDSDVGQALGRIPGISVGRAFGQGSSVSIRGTDPSMTLTTLNGQNVASTGWYDQMNLDRSFNYSMLPSQLIGGIEVYKATQANLVEGGIGGTVIVKTRKPLDLESNTSFLSLKGEYGTLNEEISPEVSGLYSWKNKDETFGVLVAAAYIDREYLRQGTEADLDWGGNSSVQPSSFLQDQERTAIDVTLQYRPTEQLELGIHALSLELGADSTGANMYFGTDNNWGAWTPEESVCKTYNAAGVCTYSDTPKDRGSNVFFQNWARQGEMTSDTLEFNWKYQSDTYEISGVLGHSKAEGGTDMSANFGFGWWGNAYVDGNGLKQTSDANFDQVNWWGVVDATGKQIKLDGADLGFTVEQLPAYGTTSTWTGIKGPNKDEEVYGQVDFDYYVDFGAINKLEFGVRYTEHEFEKKLYTAVYDQSKITAPADGENAGGFANYFSVQDLYSGTMPIGYDGWTIPRANRDAMINATLSLIDQFAYNRSGYGKIEEDNLSLYAMASFEGEGFRGNFGLRYVSTDVTSKGHIIDNSPADILANNNGWSEAPVGVDGDYNDVLPSANITFDLSEDLILRVSAGQAITRPNYDNLLLSKVTGYPDDRIGNEEITYGNPDLKPMKSSQADVSLEYYYGEDGLFAVTYFIKDVSNFIVATTDFNQQIGVINNDLTTPADDWTVNRYKNAGGGEIDGVEFQWNHAWDNGFGINANYTYTDAGAPAEVYTDNLSRFTESSEHMLNLVGYWENDEFSARAAYNWRSEYMIREYGNYYGNRMHDDFGTLDLTFGWQVTDYAALTFEVVNVTEEDDVQYGAAEVGVDVKPALQDGFPTWSFRGEATYRLGVNFNF</sequence>
<evidence type="ECO:0000256" key="4">
    <source>
        <dbReference type="ARBA" id="ARBA00022692"/>
    </source>
</evidence>
<evidence type="ECO:0000256" key="10">
    <source>
        <dbReference type="SAM" id="SignalP"/>
    </source>
</evidence>
<dbReference type="InterPro" id="IPR012910">
    <property type="entry name" value="Plug_dom"/>
</dbReference>
<keyword evidence="3 8" id="KW-1134">Transmembrane beta strand</keyword>
<keyword evidence="5 9" id="KW-0798">TonB box</keyword>
<feature type="domain" description="TonB-dependent receptor plug" evidence="12">
    <location>
        <begin position="61"/>
        <end position="171"/>
    </location>
</feature>
<evidence type="ECO:0000313" key="13">
    <source>
        <dbReference type="EMBL" id="ATD06016.1"/>
    </source>
</evidence>
<name>A0ABN5CFL8_PSEO7</name>
<dbReference type="PANTHER" id="PTHR40980">
    <property type="entry name" value="PLUG DOMAIN-CONTAINING PROTEIN"/>
    <property type="match status" value="1"/>
</dbReference>
<dbReference type="Pfam" id="PF07715">
    <property type="entry name" value="Plug"/>
    <property type="match status" value="1"/>
</dbReference>
<keyword evidence="2 8" id="KW-0813">Transport</keyword>
<reference evidence="13 14" key="1">
    <citation type="submission" date="2015-06" db="EMBL/GenBank/DDBJ databases">
        <authorList>
            <person name="Xie B.-B."/>
            <person name="Rong J.-C."/>
            <person name="Qin Q.-L."/>
            <person name="Zhang Y.-Z."/>
        </authorList>
    </citation>
    <scope>NUCLEOTIDE SEQUENCE [LARGE SCALE GENOMIC DNA]</scope>
    <source>
        <strain evidence="13 14">JCM 20779</strain>
    </source>
</reference>
<dbReference type="NCBIfam" id="TIGR01782">
    <property type="entry name" value="TonB-Xanth-Caul"/>
    <property type="match status" value="1"/>
</dbReference>
<feature type="domain" description="TonB-dependent receptor-like beta-barrel" evidence="11">
    <location>
        <begin position="438"/>
        <end position="871"/>
    </location>
</feature>
<dbReference type="Gene3D" id="2.40.170.20">
    <property type="entry name" value="TonB-dependent receptor, beta-barrel domain"/>
    <property type="match status" value="1"/>
</dbReference>
<dbReference type="InterPro" id="IPR000531">
    <property type="entry name" value="Beta-barrel_TonB"/>
</dbReference>
<keyword evidence="6 8" id="KW-0472">Membrane</keyword>
<evidence type="ECO:0000256" key="8">
    <source>
        <dbReference type="PROSITE-ProRule" id="PRU01360"/>
    </source>
</evidence>
<evidence type="ECO:0000259" key="11">
    <source>
        <dbReference type="Pfam" id="PF00593"/>
    </source>
</evidence>
<dbReference type="InterPro" id="IPR010104">
    <property type="entry name" value="TonB_rcpt_bac"/>
</dbReference>
<accession>A0ABN5CFL8</accession>
<dbReference type="InterPro" id="IPR039426">
    <property type="entry name" value="TonB-dep_rcpt-like"/>
</dbReference>
<dbReference type="Pfam" id="PF00593">
    <property type="entry name" value="TonB_dep_Rec_b-barrel"/>
    <property type="match status" value="1"/>
</dbReference>
<comment type="subcellular location">
    <subcellularLocation>
        <location evidence="1 8">Cell outer membrane</location>
        <topology evidence="1 8">Multi-pass membrane protein</topology>
    </subcellularLocation>
</comment>
<evidence type="ECO:0000256" key="5">
    <source>
        <dbReference type="ARBA" id="ARBA00023077"/>
    </source>
</evidence>
<feature type="chain" id="PRO_5046648540" evidence="10">
    <location>
        <begin position="30"/>
        <end position="915"/>
    </location>
</feature>
<evidence type="ECO:0000256" key="7">
    <source>
        <dbReference type="ARBA" id="ARBA00023237"/>
    </source>
</evidence>
<gene>
    <name evidence="13" type="ORF">PPIS_a0779</name>
</gene>
<evidence type="ECO:0000259" key="12">
    <source>
        <dbReference type="Pfam" id="PF07715"/>
    </source>
</evidence>
<evidence type="ECO:0000313" key="14">
    <source>
        <dbReference type="Proteomes" id="UP000016521"/>
    </source>
</evidence>
<keyword evidence="14" id="KW-1185">Reference proteome</keyword>
<protein>
    <submittedName>
        <fullName evidence="13">Iron complex outermembrane recepter protein</fullName>
    </submittedName>
</protein>
<dbReference type="EMBL" id="CP011924">
    <property type="protein sequence ID" value="ATD06016.1"/>
    <property type="molecule type" value="Genomic_DNA"/>
</dbReference>
<organism evidence="13 14">
    <name type="scientific">Pseudoalteromonas piscicida</name>
    <dbReference type="NCBI Taxonomy" id="43662"/>
    <lineage>
        <taxon>Bacteria</taxon>
        <taxon>Pseudomonadati</taxon>
        <taxon>Pseudomonadota</taxon>
        <taxon>Gammaproteobacteria</taxon>
        <taxon>Alteromonadales</taxon>
        <taxon>Pseudoalteromonadaceae</taxon>
        <taxon>Pseudoalteromonas</taxon>
    </lineage>
</organism>
<proteinExistence type="inferred from homology"/>
<evidence type="ECO:0000256" key="3">
    <source>
        <dbReference type="ARBA" id="ARBA00022452"/>
    </source>
</evidence>
<dbReference type="CDD" id="cd01347">
    <property type="entry name" value="ligand_gated_channel"/>
    <property type="match status" value="1"/>
</dbReference>
<evidence type="ECO:0000256" key="9">
    <source>
        <dbReference type="RuleBase" id="RU003357"/>
    </source>
</evidence>
<dbReference type="InterPro" id="IPR036942">
    <property type="entry name" value="Beta-barrel_TonB_sf"/>
</dbReference>
<keyword evidence="4 8" id="KW-0812">Transmembrane</keyword>
<dbReference type="PANTHER" id="PTHR40980:SF3">
    <property type="entry name" value="TONB-DEPENDENT RECEPTOR-LIKE BETA-BARREL DOMAIN-CONTAINING PROTEIN"/>
    <property type="match status" value="1"/>
</dbReference>
<dbReference type="RefSeq" id="WP_010375527.1">
    <property type="nucleotide sequence ID" value="NZ_CP011924.1"/>
</dbReference>
<dbReference type="Gene3D" id="2.170.130.10">
    <property type="entry name" value="TonB-dependent receptor, plug domain"/>
    <property type="match status" value="1"/>
</dbReference>
<evidence type="ECO:0000256" key="2">
    <source>
        <dbReference type="ARBA" id="ARBA00022448"/>
    </source>
</evidence>
<keyword evidence="7 8" id="KW-0998">Cell outer membrane</keyword>
<evidence type="ECO:0000256" key="6">
    <source>
        <dbReference type="ARBA" id="ARBA00023136"/>
    </source>
</evidence>
<dbReference type="Proteomes" id="UP000016521">
    <property type="component" value="Chromosome I"/>
</dbReference>
<dbReference type="InterPro" id="IPR037066">
    <property type="entry name" value="Plug_dom_sf"/>
</dbReference>